<keyword evidence="2" id="KW-0614">Plasmid</keyword>
<dbReference type="AlphaFoldDB" id="A0AAN1EM18"/>
<dbReference type="Proteomes" id="UP000194159">
    <property type="component" value="Plasmid pRetNXC12b"/>
</dbReference>
<evidence type="ECO:0000313" key="2">
    <source>
        <dbReference type="EMBL" id="ARQ12509.1"/>
    </source>
</evidence>
<organism evidence="2 3">
    <name type="scientific">Rhizobium etli</name>
    <dbReference type="NCBI Taxonomy" id="29449"/>
    <lineage>
        <taxon>Bacteria</taxon>
        <taxon>Pseudomonadati</taxon>
        <taxon>Pseudomonadota</taxon>
        <taxon>Alphaproteobacteria</taxon>
        <taxon>Hyphomicrobiales</taxon>
        <taxon>Rhizobiaceae</taxon>
        <taxon>Rhizobium/Agrobacterium group</taxon>
        <taxon>Rhizobium</taxon>
    </lineage>
</organism>
<accession>A0AAN1EM18</accession>
<feature type="domain" description="Transposase IS30-like HTH" evidence="1">
    <location>
        <begin position="40"/>
        <end position="71"/>
    </location>
</feature>
<evidence type="ECO:0000313" key="3">
    <source>
        <dbReference type="Proteomes" id="UP000194159"/>
    </source>
</evidence>
<dbReference type="EMBL" id="CP020908">
    <property type="protein sequence ID" value="ARQ12509.1"/>
    <property type="molecule type" value="Genomic_DNA"/>
</dbReference>
<sequence length="100" mass="11165">MSVALLRADTQSLALNAPGSHWRLSDRATGDTGMARSFVQLSLDERRVIAQMHAKKISQAEIARTLSRDRSNYPGTPAYGPFHKDDEALCCHRRSTERIP</sequence>
<dbReference type="InterPro" id="IPR025246">
    <property type="entry name" value="IS30-like_HTH"/>
</dbReference>
<reference evidence="2 3" key="1">
    <citation type="submission" date="2017-04" db="EMBL/GenBank/DDBJ databases">
        <title>Complete genome sequences of Rhizobium genomic linages associated to common bean (phaseolus vulgaris).</title>
        <authorList>
            <person name="Santamaria R.I."/>
            <person name="Bustos P."/>
            <person name="Perez-Carrascal O."/>
            <person name="Martinez-Flores I."/>
            <person name="Juarez S."/>
            <person name="Lozano L."/>
            <person name="Miranda F."/>
            <person name="Vinuesa P."/>
            <person name="Martinez-Romero E."/>
            <person name="Cevallos M.A."/>
            <person name="Romero D."/>
            <person name="Davila G."/>
            <person name="Gonzalez V."/>
        </authorList>
    </citation>
    <scope>NUCLEOTIDE SEQUENCE [LARGE SCALE GENOMIC DNA]</scope>
    <source>
        <strain evidence="2 3">NXC12</strain>
        <plasmid evidence="3">pretnxc12b</plasmid>
    </source>
</reference>
<evidence type="ECO:0000259" key="1">
    <source>
        <dbReference type="Pfam" id="PF13936"/>
    </source>
</evidence>
<name>A0AAN1EM18_RHIET</name>
<gene>
    <name evidence="2" type="ORF">NXC12_PB00105</name>
</gene>
<dbReference type="Pfam" id="PF13936">
    <property type="entry name" value="HTH_38"/>
    <property type="match status" value="1"/>
</dbReference>
<proteinExistence type="predicted"/>
<geneLocation type="plasmid" evidence="3">
    <name>pretnxc12b</name>
</geneLocation>
<protein>
    <recommendedName>
        <fullName evidence="1">Transposase IS30-like HTH domain-containing protein</fullName>
    </recommendedName>
</protein>